<evidence type="ECO:0008006" key="3">
    <source>
        <dbReference type="Google" id="ProtNLM"/>
    </source>
</evidence>
<evidence type="ECO:0000313" key="1">
    <source>
        <dbReference type="EMBL" id="SHF55085.1"/>
    </source>
</evidence>
<proteinExistence type="predicted"/>
<gene>
    <name evidence="1" type="ORF">SAMN05444364_101102</name>
</gene>
<dbReference type="Proteomes" id="UP000184105">
    <property type="component" value="Unassembled WGS sequence"/>
</dbReference>
<accession>A0AAX2F0T8</accession>
<protein>
    <recommendedName>
        <fullName evidence="3">Transcriptional regulator</fullName>
    </recommendedName>
</protein>
<comment type="caution">
    <text evidence="1">The sequence shown here is derived from an EMBL/GenBank/DDBJ whole genome shotgun (WGS) entry which is preliminary data.</text>
</comment>
<dbReference type="AlphaFoldDB" id="A0AAX2F0T8"/>
<name>A0AAX2F0T8_9BACT</name>
<sequence>MKVIDNVFEVVESLVIGTCTRHVHYRVWLIDVHGVHPNYFI</sequence>
<evidence type="ECO:0000313" key="2">
    <source>
        <dbReference type="Proteomes" id="UP000184105"/>
    </source>
</evidence>
<dbReference type="EMBL" id="FQWA01000001">
    <property type="protein sequence ID" value="SHF55085.1"/>
    <property type="molecule type" value="Genomic_DNA"/>
</dbReference>
<reference evidence="1 2" key="1">
    <citation type="submission" date="2016-11" db="EMBL/GenBank/DDBJ databases">
        <authorList>
            <person name="Varghese N."/>
            <person name="Submissions S."/>
        </authorList>
    </citation>
    <scope>NUCLEOTIDE SEQUENCE [LARGE SCALE GENOMIC DNA]</scope>
    <source>
        <strain evidence="1 2">DSM 22613</strain>
    </source>
</reference>
<organism evidence="1 2">
    <name type="scientific">Prevotella scopos JCM 17725</name>
    <dbReference type="NCBI Taxonomy" id="1236518"/>
    <lineage>
        <taxon>Bacteria</taxon>
        <taxon>Pseudomonadati</taxon>
        <taxon>Bacteroidota</taxon>
        <taxon>Bacteroidia</taxon>
        <taxon>Bacteroidales</taxon>
        <taxon>Prevotellaceae</taxon>
        <taxon>Prevotella</taxon>
    </lineage>
</organism>
<keyword evidence="2" id="KW-1185">Reference proteome</keyword>